<evidence type="ECO:0000313" key="2">
    <source>
        <dbReference type="Proteomes" id="UP000091926"/>
    </source>
</evidence>
<proteinExistence type="predicted"/>
<organism evidence="1 2">
    <name type="scientific">Bordetella flabilis</name>
    <dbReference type="NCBI Taxonomy" id="463014"/>
    <lineage>
        <taxon>Bacteria</taxon>
        <taxon>Pseudomonadati</taxon>
        <taxon>Pseudomonadota</taxon>
        <taxon>Betaproteobacteria</taxon>
        <taxon>Burkholderiales</taxon>
        <taxon>Alcaligenaceae</taxon>
        <taxon>Bordetella</taxon>
    </lineage>
</organism>
<accession>A0A193GAD4</accession>
<dbReference type="EMBL" id="CP016172">
    <property type="protein sequence ID" value="ANN76795.1"/>
    <property type="molecule type" value="Genomic_DNA"/>
</dbReference>
<reference evidence="1 2" key="1">
    <citation type="submission" date="2016-06" db="EMBL/GenBank/DDBJ databases">
        <title>Complete genome sequences of Bordetella bronchialis and Bordetella flabilis.</title>
        <authorList>
            <person name="LiPuma J.J."/>
            <person name="Spilker T."/>
        </authorList>
    </citation>
    <scope>NUCLEOTIDE SEQUENCE [LARGE SCALE GENOMIC DNA]</scope>
    <source>
        <strain evidence="1 2">AU10664</strain>
    </source>
</reference>
<protein>
    <recommendedName>
        <fullName evidence="3">Resolvase HTH domain-containing protein</fullName>
    </recommendedName>
</protein>
<name>A0A193GAD4_9BORD</name>
<evidence type="ECO:0008006" key="3">
    <source>
        <dbReference type="Google" id="ProtNLM"/>
    </source>
</evidence>
<dbReference type="InterPro" id="IPR048683">
    <property type="entry name" value="Sf6_terminase"/>
</dbReference>
<dbReference type="KEGG" id="bfz:BAU07_06420"/>
<gene>
    <name evidence="1" type="ORF">BAU07_06420</name>
</gene>
<sequence length="161" mass="17353">MAGKPKYHEDVAKLRGHLDEWIDMQSEGLPARVIAEKLGVSKSSLWKLAEEDADIGAALSRARTRAAFALVEEASDLIDDAPLVAEALRKADMQAKARFWRAERLNREQFGQRVEGGVTINLNALHLDAVRALSAGRTGALPAAQAVEIPALPAPAEHAGE</sequence>
<dbReference type="STRING" id="463014.BAU07_06420"/>
<dbReference type="Pfam" id="PF20901">
    <property type="entry name" value="Sf6_terminase"/>
    <property type="match status" value="1"/>
</dbReference>
<dbReference type="RefSeq" id="WP_066655108.1">
    <property type="nucleotide sequence ID" value="NZ_CBCSCL010000017.1"/>
</dbReference>
<dbReference type="Proteomes" id="UP000091926">
    <property type="component" value="Chromosome"/>
</dbReference>
<keyword evidence="2" id="KW-1185">Reference proteome</keyword>
<evidence type="ECO:0000313" key="1">
    <source>
        <dbReference type="EMBL" id="ANN76795.1"/>
    </source>
</evidence>
<dbReference type="AlphaFoldDB" id="A0A193GAD4"/>
<dbReference type="Gene3D" id="1.10.10.60">
    <property type="entry name" value="Homeodomain-like"/>
    <property type="match status" value="1"/>
</dbReference>